<protein>
    <recommendedName>
        <fullName evidence="8 10">Phosphate acyltransferase</fullName>
        <ecNumber evidence="8 10">2.3.1.274</ecNumber>
    </recommendedName>
    <alternativeName>
        <fullName evidence="10">Acyl-ACP phosphotransacylase</fullName>
    </alternativeName>
    <alternativeName>
        <fullName evidence="10">Acyl-[acyl-carrier-protein]--phosphate acyltransferase</fullName>
    </alternativeName>
    <alternativeName>
        <fullName evidence="10">Phosphate-acyl-ACP acyltransferase</fullName>
    </alternativeName>
</protein>
<dbReference type="GO" id="GO:0005737">
    <property type="term" value="C:cytoplasm"/>
    <property type="evidence" value="ECO:0007669"/>
    <property type="project" value="UniProtKB-SubCell"/>
</dbReference>
<dbReference type="UniPathway" id="UPA00085"/>
<evidence type="ECO:0000256" key="8">
    <source>
        <dbReference type="ARBA" id="ARBA00024069"/>
    </source>
</evidence>
<evidence type="ECO:0000256" key="10">
    <source>
        <dbReference type="HAMAP-Rule" id="MF_00019"/>
    </source>
</evidence>
<dbReference type="InterPro" id="IPR012281">
    <property type="entry name" value="Phospholipid_synth_PlsX-like"/>
</dbReference>
<dbReference type="PIRSF" id="PIRSF002465">
    <property type="entry name" value="Phsphlp_syn_PlsX"/>
    <property type="match status" value="1"/>
</dbReference>
<keyword evidence="11" id="KW-0012">Acyltransferase</keyword>
<dbReference type="Gene3D" id="3.40.718.10">
    <property type="entry name" value="Isopropylmalate Dehydrogenase"/>
    <property type="match status" value="1"/>
</dbReference>
<accession>A0A437Q4D3</accession>
<comment type="subunit">
    <text evidence="9 10">Homodimer. Probably interacts with PlsY.</text>
</comment>
<dbReference type="EMBL" id="SACQ01000010">
    <property type="protein sequence ID" value="RVU29378.1"/>
    <property type="molecule type" value="Genomic_DNA"/>
</dbReference>
<dbReference type="GO" id="GO:0008654">
    <property type="term" value="P:phospholipid biosynthetic process"/>
    <property type="evidence" value="ECO:0007669"/>
    <property type="project" value="UniProtKB-KW"/>
</dbReference>
<comment type="function">
    <text evidence="10">Catalyzes the reversible formation of acyl-phosphate (acyl-PO(4)) from acyl-[acyl-carrier-protein] (acyl-ACP). This enzyme utilizes acyl-ACP as fatty acyl donor, but not acyl-CoA.</text>
</comment>
<dbReference type="GO" id="GO:0006633">
    <property type="term" value="P:fatty acid biosynthetic process"/>
    <property type="evidence" value="ECO:0007669"/>
    <property type="project" value="UniProtKB-UniRule"/>
</dbReference>
<dbReference type="RefSeq" id="WP_127695789.1">
    <property type="nucleotide sequence ID" value="NZ_SACQ01000010.1"/>
</dbReference>
<keyword evidence="7 10" id="KW-1208">Phospholipid metabolism</keyword>
<comment type="catalytic activity">
    <reaction evidence="1 10">
        <text>a fatty acyl-[ACP] + phosphate = an acyl phosphate + holo-[ACP]</text>
        <dbReference type="Rhea" id="RHEA:42292"/>
        <dbReference type="Rhea" id="RHEA-COMP:9685"/>
        <dbReference type="Rhea" id="RHEA-COMP:14125"/>
        <dbReference type="ChEBI" id="CHEBI:43474"/>
        <dbReference type="ChEBI" id="CHEBI:59918"/>
        <dbReference type="ChEBI" id="CHEBI:64479"/>
        <dbReference type="ChEBI" id="CHEBI:138651"/>
        <dbReference type="EC" id="2.3.1.274"/>
    </reaction>
</comment>
<evidence type="ECO:0000313" key="11">
    <source>
        <dbReference type="EMBL" id="RVU29378.1"/>
    </source>
</evidence>
<evidence type="ECO:0000256" key="5">
    <source>
        <dbReference type="ARBA" id="ARBA00023098"/>
    </source>
</evidence>
<keyword evidence="3 10" id="KW-0444">Lipid biosynthesis</keyword>
<dbReference type="Pfam" id="PF02504">
    <property type="entry name" value="FA_synthesis"/>
    <property type="match status" value="1"/>
</dbReference>
<keyword evidence="2 10" id="KW-0963">Cytoplasm</keyword>
<evidence type="ECO:0000256" key="7">
    <source>
        <dbReference type="ARBA" id="ARBA00023264"/>
    </source>
</evidence>
<keyword evidence="12" id="KW-1185">Reference proteome</keyword>
<proteinExistence type="inferred from homology"/>
<keyword evidence="4 10" id="KW-0808">Transferase</keyword>
<evidence type="ECO:0000313" key="12">
    <source>
        <dbReference type="Proteomes" id="UP000282818"/>
    </source>
</evidence>
<dbReference type="PANTHER" id="PTHR30100">
    <property type="entry name" value="FATTY ACID/PHOSPHOLIPID SYNTHESIS PROTEIN PLSX"/>
    <property type="match status" value="1"/>
</dbReference>
<evidence type="ECO:0000256" key="3">
    <source>
        <dbReference type="ARBA" id="ARBA00022516"/>
    </source>
</evidence>
<organism evidence="11 12">
    <name type="scientific">Neptunomonas marina</name>
    <dbReference type="NCBI Taxonomy" id="1815562"/>
    <lineage>
        <taxon>Bacteria</taxon>
        <taxon>Pseudomonadati</taxon>
        <taxon>Pseudomonadota</taxon>
        <taxon>Gammaproteobacteria</taxon>
        <taxon>Oceanospirillales</taxon>
        <taxon>Oceanospirillaceae</taxon>
        <taxon>Neptunomonas</taxon>
    </lineage>
</organism>
<comment type="pathway">
    <text evidence="10">Lipid metabolism; phospholipid metabolism.</text>
</comment>
<keyword evidence="5 10" id="KW-0443">Lipid metabolism</keyword>
<sequence>MSDRVILSVDAMGGDFGPRITLPASLSALRRYPFLTIHLIGDKPELERRLKKQRLPLSVVSRLVLVHAPDAVPMDEKPSLAIRNRQQSSMAMAVRLVSEGEVDACVSAGNTGALMAFGRLVLKMQPGIDRPAIITSVPTQSGHCYMLDLGANVDCTPENLLQFAIMGSVMAETVDGIARPTVGLLNVGEESIKGSELVRMANELILQQEGLNYIGYIEGSDVFSGKADVVVCDGFVGNIALKSCEGLTRLITKKVRHSFTKNMYRRFLAMLAQPVLREIQAQMDPSKRNGATMLGLQGIVMKSHGGADRKGFGYALDQAISEVRQNVPQKVSDRLASFVNTH</sequence>
<evidence type="ECO:0000256" key="1">
    <source>
        <dbReference type="ARBA" id="ARBA00001232"/>
    </source>
</evidence>
<evidence type="ECO:0000256" key="9">
    <source>
        <dbReference type="ARBA" id="ARBA00046608"/>
    </source>
</evidence>
<dbReference type="GO" id="GO:0043811">
    <property type="term" value="F:phosphate:acyl-[acyl carrier protein] acyltransferase activity"/>
    <property type="evidence" value="ECO:0007669"/>
    <property type="project" value="UniProtKB-UniRule"/>
</dbReference>
<dbReference type="NCBIfam" id="TIGR00182">
    <property type="entry name" value="plsX"/>
    <property type="match status" value="1"/>
</dbReference>
<dbReference type="Proteomes" id="UP000282818">
    <property type="component" value="Unassembled WGS sequence"/>
</dbReference>
<dbReference type="HAMAP" id="MF_00019">
    <property type="entry name" value="PlsX"/>
    <property type="match status" value="1"/>
</dbReference>
<gene>
    <name evidence="10 11" type="primary">plsX</name>
    <name evidence="11" type="ORF">EOE65_16545</name>
</gene>
<comment type="subcellular location">
    <subcellularLocation>
        <location evidence="10">Cytoplasm</location>
    </subcellularLocation>
    <text evidence="10">Associated with the membrane possibly through PlsY.</text>
</comment>
<evidence type="ECO:0000256" key="2">
    <source>
        <dbReference type="ARBA" id="ARBA00022490"/>
    </source>
</evidence>
<dbReference type="PANTHER" id="PTHR30100:SF1">
    <property type="entry name" value="PHOSPHATE ACYLTRANSFERASE"/>
    <property type="match status" value="1"/>
</dbReference>
<name>A0A437Q4D3_9GAMM</name>
<dbReference type="AlphaFoldDB" id="A0A437Q4D3"/>
<keyword evidence="6 10" id="KW-0594">Phospholipid biosynthesis</keyword>
<reference evidence="11 12" key="1">
    <citation type="submission" date="2019-01" db="EMBL/GenBank/DDBJ databases">
        <authorList>
            <person name="Chen W.-M."/>
        </authorList>
    </citation>
    <scope>NUCLEOTIDE SEQUENCE [LARGE SCALE GENOMIC DNA]</scope>
    <source>
        <strain evidence="11 12">HPM-16</strain>
    </source>
</reference>
<dbReference type="SUPFAM" id="SSF53659">
    <property type="entry name" value="Isocitrate/Isopropylmalate dehydrogenase-like"/>
    <property type="match status" value="1"/>
</dbReference>
<evidence type="ECO:0000256" key="4">
    <source>
        <dbReference type="ARBA" id="ARBA00022679"/>
    </source>
</evidence>
<dbReference type="InterPro" id="IPR003664">
    <property type="entry name" value="FA_synthesis"/>
</dbReference>
<dbReference type="EC" id="2.3.1.274" evidence="8 10"/>
<comment type="similarity">
    <text evidence="10">Belongs to the PlsX family.</text>
</comment>
<comment type="caution">
    <text evidence="11">The sequence shown here is derived from an EMBL/GenBank/DDBJ whole genome shotgun (WGS) entry which is preliminary data.</text>
</comment>
<evidence type="ECO:0000256" key="6">
    <source>
        <dbReference type="ARBA" id="ARBA00023209"/>
    </source>
</evidence>